<evidence type="ECO:0000256" key="2">
    <source>
        <dbReference type="ARBA" id="ARBA00023125"/>
    </source>
</evidence>
<comment type="caution">
    <text evidence="6">The sequence shown here is derived from an EMBL/GenBank/DDBJ whole genome shotgun (WGS) entry which is preliminary data.</text>
</comment>
<dbReference type="Gene3D" id="1.10.10.60">
    <property type="entry name" value="Homeodomain-like"/>
    <property type="match status" value="1"/>
</dbReference>
<dbReference type="PANTHER" id="PTHR30055:SF234">
    <property type="entry name" value="HTH-TYPE TRANSCRIPTIONAL REGULATOR BETI"/>
    <property type="match status" value="1"/>
</dbReference>
<feature type="domain" description="HTH tetR-type" evidence="5">
    <location>
        <begin position="16"/>
        <end position="76"/>
    </location>
</feature>
<feature type="DNA-binding region" description="H-T-H motif" evidence="4">
    <location>
        <begin position="39"/>
        <end position="58"/>
    </location>
</feature>
<dbReference type="EMBL" id="JBHSOD010000010">
    <property type="protein sequence ID" value="MFC5885547.1"/>
    <property type="molecule type" value="Genomic_DNA"/>
</dbReference>
<keyword evidence="2 4" id="KW-0238">DNA-binding</keyword>
<dbReference type="InterPro" id="IPR001647">
    <property type="entry name" value="HTH_TetR"/>
</dbReference>
<evidence type="ECO:0000256" key="3">
    <source>
        <dbReference type="ARBA" id="ARBA00023163"/>
    </source>
</evidence>
<dbReference type="SUPFAM" id="SSF46689">
    <property type="entry name" value="Homeodomain-like"/>
    <property type="match status" value="1"/>
</dbReference>
<dbReference type="PRINTS" id="PR00455">
    <property type="entry name" value="HTHTETR"/>
</dbReference>
<keyword evidence="3" id="KW-0804">Transcription</keyword>
<dbReference type="PROSITE" id="PS01081">
    <property type="entry name" value="HTH_TETR_1"/>
    <property type="match status" value="1"/>
</dbReference>
<gene>
    <name evidence="6" type="ORF">ACFP0N_11250</name>
</gene>
<dbReference type="InterPro" id="IPR023772">
    <property type="entry name" value="DNA-bd_HTH_TetR-type_CS"/>
</dbReference>
<dbReference type="PROSITE" id="PS50977">
    <property type="entry name" value="HTH_TETR_2"/>
    <property type="match status" value="1"/>
</dbReference>
<name>A0ABW1EUC8_9ACTN</name>
<evidence type="ECO:0000313" key="6">
    <source>
        <dbReference type="EMBL" id="MFC5885547.1"/>
    </source>
</evidence>
<proteinExistence type="predicted"/>
<dbReference type="Proteomes" id="UP001596067">
    <property type="component" value="Unassembled WGS sequence"/>
</dbReference>
<sequence>MSDAEEEAGLRERKKQRTRRLITDTARRLFAERGFEQVSVTEVAKAADVSAGTVFNYFPTKEDLVYSGLERFETELLQAVHDRGPGESVLAAFGRFVLTPRGLLAARDQGSAKQLLAVSHMIGSSPALLAREQQILARYTESLARLLVAETRASADDPRPAVTAAALIGVHRTLIDYVRRRILAGDHDIARLAEDTHRYGETALTHLQEGFGDYGRR</sequence>
<evidence type="ECO:0000259" key="5">
    <source>
        <dbReference type="PROSITE" id="PS50977"/>
    </source>
</evidence>
<reference evidence="7" key="1">
    <citation type="journal article" date="2019" name="Int. J. Syst. Evol. Microbiol.">
        <title>The Global Catalogue of Microorganisms (GCM) 10K type strain sequencing project: providing services to taxonomists for standard genome sequencing and annotation.</title>
        <authorList>
            <consortium name="The Broad Institute Genomics Platform"/>
            <consortium name="The Broad Institute Genome Sequencing Center for Infectious Disease"/>
            <person name="Wu L."/>
            <person name="Ma J."/>
        </authorList>
    </citation>
    <scope>NUCLEOTIDE SEQUENCE [LARGE SCALE GENOMIC DNA]</scope>
    <source>
        <strain evidence="7">CGMCC 4.1469</strain>
    </source>
</reference>
<dbReference type="RefSeq" id="WP_313761711.1">
    <property type="nucleotide sequence ID" value="NZ_BAAAVH010000049.1"/>
</dbReference>
<dbReference type="Pfam" id="PF00440">
    <property type="entry name" value="TetR_N"/>
    <property type="match status" value="1"/>
</dbReference>
<evidence type="ECO:0000256" key="4">
    <source>
        <dbReference type="PROSITE-ProRule" id="PRU00335"/>
    </source>
</evidence>
<evidence type="ECO:0000313" key="7">
    <source>
        <dbReference type="Proteomes" id="UP001596067"/>
    </source>
</evidence>
<protein>
    <submittedName>
        <fullName evidence="6">TetR/AcrR family transcriptional regulator</fullName>
    </submittedName>
</protein>
<dbReference type="PANTHER" id="PTHR30055">
    <property type="entry name" value="HTH-TYPE TRANSCRIPTIONAL REGULATOR RUTR"/>
    <property type="match status" value="1"/>
</dbReference>
<keyword evidence="1" id="KW-0805">Transcription regulation</keyword>
<dbReference type="Gene3D" id="1.10.357.10">
    <property type="entry name" value="Tetracycline Repressor, domain 2"/>
    <property type="match status" value="1"/>
</dbReference>
<dbReference type="InterPro" id="IPR009057">
    <property type="entry name" value="Homeodomain-like_sf"/>
</dbReference>
<keyword evidence="7" id="KW-1185">Reference proteome</keyword>
<evidence type="ECO:0000256" key="1">
    <source>
        <dbReference type="ARBA" id="ARBA00023015"/>
    </source>
</evidence>
<organism evidence="6 7">
    <name type="scientific">Kitasatospora aburaviensis</name>
    <dbReference type="NCBI Taxonomy" id="67265"/>
    <lineage>
        <taxon>Bacteria</taxon>
        <taxon>Bacillati</taxon>
        <taxon>Actinomycetota</taxon>
        <taxon>Actinomycetes</taxon>
        <taxon>Kitasatosporales</taxon>
        <taxon>Streptomycetaceae</taxon>
        <taxon>Kitasatospora</taxon>
    </lineage>
</organism>
<accession>A0ABW1EUC8</accession>
<dbReference type="InterPro" id="IPR050109">
    <property type="entry name" value="HTH-type_TetR-like_transc_reg"/>
</dbReference>